<evidence type="ECO:0000256" key="4">
    <source>
        <dbReference type="ARBA" id="ARBA00022989"/>
    </source>
</evidence>
<evidence type="ECO:0000256" key="5">
    <source>
        <dbReference type="ARBA" id="ARBA00023136"/>
    </source>
</evidence>
<dbReference type="InterPro" id="IPR013783">
    <property type="entry name" value="Ig-like_fold"/>
</dbReference>
<dbReference type="InterPro" id="IPR013106">
    <property type="entry name" value="Ig_V-set"/>
</dbReference>
<dbReference type="OrthoDB" id="8447307at2759"/>
<keyword evidence="2" id="KW-0812">Transmembrane</keyword>
<reference evidence="10" key="2">
    <citation type="submission" date="2025-08" db="UniProtKB">
        <authorList>
            <consortium name="Ensembl"/>
        </authorList>
    </citation>
    <scope>IDENTIFICATION</scope>
</reference>
<dbReference type="GO" id="GO:0001786">
    <property type="term" value="F:phosphatidylserine binding"/>
    <property type="evidence" value="ECO:0007669"/>
    <property type="project" value="TreeGrafter"/>
</dbReference>
<dbReference type="FunFam" id="2.60.40.10:FF:000774">
    <property type="entry name" value="Hepatitis A virus cellular receptor 1"/>
    <property type="match status" value="1"/>
</dbReference>
<dbReference type="Pfam" id="PF07686">
    <property type="entry name" value="V-set"/>
    <property type="match status" value="1"/>
</dbReference>
<keyword evidence="6" id="KW-1015">Disulfide bond</keyword>
<evidence type="ECO:0000313" key="11">
    <source>
        <dbReference type="Proteomes" id="UP000694553"/>
    </source>
</evidence>
<dbReference type="PANTHER" id="PTHR46608">
    <property type="entry name" value="T-CELL IMMUNOGLOBULIN AND MUCIN DOMAIN-CONTAINING PROTEIN 4"/>
    <property type="match status" value="1"/>
</dbReference>
<evidence type="ECO:0000256" key="6">
    <source>
        <dbReference type="ARBA" id="ARBA00023157"/>
    </source>
</evidence>
<comment type="subcellular location">
    <subcellularLocation>
        <location evidence="1">Membrane</location>
        <topology evidence="1">Single-pass type I membrane protein</topology>
    </subcellularLocation>
</comment>
<dbReference type="PROSITE" id="PS50835">
    <property type="entry name" value="IG_LIKE"/>
    <property type="match status" value="1"/>
</dbReference>
<keyword evidence="4" id="KW-1133">Transmembrane helix</keyword>
<dbReference type="RefSeq" id="XP_031981039.1">
    <property type="nucleotide sequence ID" value="XM_032125148.1"/>
</dbReference>
<dbReference type="GO" id="GO:0016020">
    <property type="term" value="C:membrane"/>
    <property type="evidence" value="ECO:0007669"/>
    <property type="project" value="UniProtKB-SubCell"/>
</dbReference>
<evidence type="ECO:0000256" key="7">
    <source>
        <dbReference type="ARBA" id="ARBA00023180"/>
    </source>
</evidence>
<dbReference type="InterPro" id="IPR003599">
    <property type="entry name" value="Ig_sub"/>
</dbReference>
<name>A0A8C3E4Z8_CORMO</name>
<keyword evidence="11" id="KW-1185">Reference proteome</keyword>
<dbReference type="AlphaFoldDB" id="A0A8C3E4Z8"/>
<dbReference type="SUPFAM" id="SSF48726">
    <property type="entry name" value="Immunoglobulin"/>
    <property type="match status" value="1"/>
</dbReference>
<evidence type="ECO:0000256" key="3">
    <source>
        <dbReference type="ARBA" id="ARBA00022729"/>
    </source>
</evidence>
<evidence type="ECO:0000313" key="10">
    <source>
        <dbReference type="Ensembl" id="ENSCMUP00000016626.2"/>
    </source>
</evidence>
<dbReference type="Proteomes" id="UP000694553">
    <property type="component" value="Unassembled WGS sequence"/>
</dbReference>
<sequence>MRLQWHSLSTSGREKIWFSLLLLAAPVSPSARMSRFVLFHWIIIQIFIAHTVSENVVKGIIGQAVTLPCSYQVTRREDITDMCWGRGPCPSSKCRNKILHTTGTKVTFKVSQRYNLHGSLYVGDVSLTIGTAQAEDAGIYCCRVEIPGLFNDIKRNIQLEVARAPPVTTTTTMGQAPASAEHFTETTFAPQTTSDLQPTPETAVLLTTSTSAPATTATESPAVTTWETSAPPTIAVTEDFIFPVTTVETSAPPDFPTTSRAADVMTEDDMLCFTLPGSTEVTTEFPVTFPTAEETTTSVMMEEDSVMEVSANSDGNVEKHEDRGHKFPSSAILIACVIAGSILLVLMISLVVKRKHAKKFIIKSAGPPEEAEKVFSGAEGENNVFSL</sequence>
<comment type="similarity">
    <text evidence="9">Belongs to the immunoglobulin superfamily. TIM family.</text>
</comment>
<reference evidence="11" key="1">
    <citation type="submission" date="2019-10" db="EMBL/GenBank/DDBJ databases">
        <title>Corvus moneduloides (New Caledonian crow) genome, bCorMon1, primary haplotype.</title>
        <authorList>
            <person name="Rutz C."/>
            <person name="Fungtammasan C."/>
            <person name="Mountcastle J."/>
            <person name="Formenti G."/>
            <person name="Chow W."/>
            <person name="Howe K."/>
            <person name="Steele M.P."/>
            <person name="Fernandes J."/>
            <person name="Gilbert M.T.P."/>
            <person name="Fedrigo O."/>
            <person name="Jarvis E.D."/>
            <person name="Gemmell N."/>
        </authorList>
    </citation>
    <scope>NUCLEOTIDE SEQUENCE [LARGE SCALE GENOMIC DNA]</scope>
</reference>
<keyword evidence="7" id="KW-0325">Glycoprotein</keyword>
<dbReference type="InterPro" id="IPR007110">
    <property type="entry name" value="Ig-like_dom"/>
</dbReference>
<dbReference type="GO" id="GO:0043277">
    <property type="term" value="P:apoptotic cell clearance"/>
    <property type="evidence" value="ECO:0007669"/>
    <property type="project" value="TreeGrafter"/>
</dbReference>
<evidence type="ECO:0000256" key="1">
    <source>
        <dbReference type="ARBA" id="ARBA00004479"/>
    </source>
</evidence>
<protein>
    <submittedName>
        <fullName evidence="10">Uncharacterized protein</fullName>
    </submittedName>
</protein>
<accession>A0A8U7NI49</accession>
<dbReference type="GO" id="GO:0060097">
    <property type="term" value="P:cytoskeletal rearrangement involved in phagocytosis, engulfment"/>
    <property type="evidence" value="ECO:0007669"/>
    <property type="project" value="TreeGrafter"/>
</dbReference>
<proteinExistence type="inferred from homology"/>
<gene>
    <name evidence="10" type="primary">LOC116451555</name>
</gene>
<evidence type="ECO:0000256" key="8">
    <source>
        <dbReference type="ARBA" id="ARBA00023319"/>
    </source>
</evidence>
<dbReference type="Ensembl" id="ENSCMUT00000017853.2">
    <property type="protein sequence ID" value="ENSCMUP00000016626.2"/>
    <property type="gene ID" value="ENSCMUG00000010320.2"/>
</dbReference>
<keyword evidence="8" id="KW-0393">Immunoglobulin domain</keyword>
<keyword evidence="3" id="KW-0732">Signal</keyword>
<evidence type="ECO:0000256" key="9">
    <source>
        <dbReference type="ARBA" id="ARBA00038203"/>
    </source>
</evidence>
<dbReference type="InterPro" id="IPR036179">
    <property type="entry name" value="Ig-like_dom_sf"/>
</dbReference>
<keyword evidence="5" id="KW-0472">Membrane</keyword>
<dbReference type="Gene3D" id="2.60.40.10">
    <property type="entry name" value="Immunoglobulins"/>
    <property type="match status" value="1"/>
</dbReference>
<dbReference type="OMA" id="MMIQIFI"/>
<organism evidence="10 11">
    <name type="scientific">Corvus moneduloides</name>
    <name type="common">New Caledonian crow</name>
    <dbReference type="NCBI Taxonomy" id="1196302"/>
    <lineage>
        <taxon>Eukaryota</taxon>
        <taxon>Metazoa</taxon>
        <taxon>Chordata</taxon>
        <taxon>Craniata</taxon>
        <taxon>Vertebrata</taxon>
        <taxon>Euteleostomi</taxon>
        <taxon>Archelosauria</taxon>
        <taxon>Archosauria</taxon>
        <taxon>Dinosauria</taxon>
        <taxon>Saurischia</taxon>
        <taxon>Theropoda</taxon>
        <taxon>Coelurosauria</taxon>
        <taxon>Aves</taxon>
        <taxon>Neognathae</taxon>
        <taxon>Neoaves</taxon>
        <taxon>Telluraves</taxon>
        <taxon>Australaves</taxon>
        <taxon>Passeriformes</taxon>
        <taxon>Corvoidea</taxon>
        <taxon>Corvidae</taxon>
        <taxon>Corvus</taxon>
    </lineage>
</organism>
<reference evidence="10" key="3">
    <citation type="submission" date="2025-09" db="UniProtKB">
        <authorList>
            <consortium name="Ensembl"/>
        </authorList>
    </citation>
    <scope>IDENTIFICATION</scope>
</reference>
<evidence type="ECO:0000256" key="2">
    <source>
        <dbReference type="ARBA" id="ARBA00022692"/>
    </source>
</evidence>
<accession>A0A8C3E4Z8</accession>
<dbReference type="SMART" id="SM00409">
    <property type="entry name" value="IG"/>
    <property type="match status" value="1"/>
</dbReference>
<dbReference type="PANTHER" id="PTHR46608:SF3">
    <property type="entry name" value="T-CELL IMMUNOGLOBULIN AND MUCIN DOMAIN-CONTAINING PROTEIN 4"/>
    <property type="match status" value="1"/>
</dbReference>
<dbReference type="GeneID" id="116451555"/>